<reference evidence="1" key="1">
    <citation type="journal article" date="2007" name="Science">
        <title>Draft genome of the filarial nematode parasite Brugia malayi.</title>
        <authorList>
            <person name="Ghedin E."/>
            <person name="Wang S."/>
            <person name="Spiro D."/>
            <person name="Caler E."/>
            <person name="Zhao Q."/>
            <person name="Crabtree J."/>
            <person name="Allen J.E."/>
            <person name="Delcher A.L."/>
            <person name="Guiliano D.B."/>
            <person name="Miranda-Saavedra D."/>
            <person name="Angiuoli S.V."/>
            <person name="Creasy T."/>
            <person name="Amedeo P."/>
            <person name="Haas B."/>
            <person name="El-Sayed N.M."/>
            <person name="Wortman J.R."/>
            <person name="Feldblyum T."/>
            <person name="Tallon L."/>
            <person name="Schatz M."/>
            <person name="Shumway M."/>
            <person name="Koo H."/>
            <person name="Salzberg S.L."/>
            <person name="Schobel S."/>
            <person name="Pertea M."/>
            <person name="Pop M."/>
            <person name="White O."/>
            <person name="Barton G.J."/>
            <person name="Carlow C.K."/>
            <person name="Crawford M.J."/>
            <person name="Daub J."/>
            <person name="Dimmic M.W."/>
            <person name="Estes C.F."/>
            <person name="Foster J.M."/>
            <person name="Ganatra M."/>
            <person name="Gregory W.F."/>
            <person name="Johnson N.M."/>
            <person name="Jin J."/>
            <person name="Komuniecki R."/>
            <person name="Korf I."/>
            <person name="Kumar S."/>
            <person name="Laney S."/>
            <person name="Li B.W."/>
            <person name="Li W."/>
            <person name="Lindblom T.H."/>
            <person name="Lustigman S."/>
            <person name="Ma D."/>
            <person name="Maina C.V."/>
            <person name="Martin D.M."/>
            <person name="McCarter J.P."/>
            <person name="McReynolds L."/>
            <person name="Mitreva M."/>
            <person name="Nutman T.B."/>
            <person name="Parkinson J."/>
            <person name="Peregrin-Alvarez J.M."/>
            <person name="Poole C."/>
            <person name="Ren Q."/>
            <person name="Saunders L."/>
            <person name="Sluder A.E."/>
            <person name="Smith K."/>
            <person name="Stanke M."/>
            <person name="Unnasch T.R."/>
            <person name="Ware J."/>
            <person name="Wei A.D."/>
            <person name="Weil G."/>
            <person name="Williams D.J."/>
            <person name="Zhang Y."/>
            <person name="Williams S.A."/>
            <person name="Fraser-Liggett C."/>
            <person name="Slatko B."/>
            <person name="Blaxter M.L."/>
            <person name="Scott A.L."/>
        </authorList>
    </citation>
    <scope>NUCLEOTIDE SEQUENCE</scope>
    <source>
        <strain evidence="1">FR3</strain>
    </source>
</reference>
<evidence type="ECO:0000313" key="1">
    <source>
        <dbReference type="EMBL" id="CDP95608.1"/>
    </source>
</evidence>
<gene>
    <name evidence="1" type="primary">Bm1309</name>
    <name evidence="1" type="ORF">BM_Bm1309</name>
</gene>
<name>A0A0J9XUV2_BRUMA</name>
<protein>
    <submittedName>
        <fullName evidence="1">Bm1309</fullName>
    </submittedName>
</protein>
<dbReference type="EMBL" id="LN856944">
    <property type="protein sequence ID" value="CDP95608.1"/>
    <property type="molecule type" value="Genomic_DNA"/>
</dbReference>
<dbReference type="AlphaFoldDB" id="A0A0J9XUV2"/>
<accession>A0A0J9XUV2</accession>
<proteinExistence type="predicted"/>
<sequence>MVDQFIQLATLGRPTFTSLLVPLDGDSFMNREL</sequence>
<organism evidence="1">
    <name type="scientific">Brugia malayi</name>
    <name type="common">Filarial nematode worm</name>
    <dbReference type="NCBI Taxonomy" id="6279"/>
    <lineage>
        <taxon>Eukaryota</taxon>
        <taxon>Metazoa</taxon>
        <taxon>Ecdysozoa</taxon>
        <taxon>Nematoda</taxon>
        <taxon>Chromadorea</taxon>
        <taxon>Rhabditida</taxon>
        <taxon>Spirurina</taxon>
        <taxon>Spiruromorpha</taxon>
        <taxon>Filarioidea</taxon>
        <taxon>Onchocercidae</taxon>
        <taxon>Brugia</taxon>
    </lineage>
</organism>
<reference evidence="1" key="2">
    <citation type="submission" date="2012-12" db="EMBL/GenBank/DDBJ databases">
        <authorList>
            <person name="Gao Y.W."/>
            <person name="Fan S.T."/>
            <person name="Sun H.T."/>
            <person name="Wang Z."/>
            <person name="Gao X.L."/>
            <person name="Li Y.G."/>
            <person name="Wang T.C."/>
            <person name="Zhang K."/>
            <person name="Xu W.W."/>
            <person name="Yu Z.J."/>
            <person name="Xia X.Z."/>
        </authorList>
    </citation>
    <scope>NUCLEOTIDE SEQUENCE</scope>
    <source>
        <strain evidence="1">FR3</strain>
    </source>
</reference>